<gene>
    <name evidence="1" type="ORF">K441DRAFT_700885</name>
</gene>
<keyword evidence="2" id="KW-1185">Reference proteome</keyword>
<accession>A0ACC8EP46</accession>
<dbReference type="Proteomes" id="UP000250078">
    <property type="component" value="Unassembled WGS sequence"/>
</dbReference>
<protein>
    <submittedName>
        <fullName evidence="1">Uncharacterized protein</fullName>
    </submittedName>
</protein>
<reference evidence="1 2" key="1">
    <citation type="journal article" date="2016" name="Nat. Commun.">
        <title>Ectomycorrhizal ecology is imprinted in the genome of the dominant symbiotic fungus Cenococcum geophilum.</title>
        <authorList>
            <consortium name="DOE Joint Genome Institute"/>
            <person name="Peter M."/>
            <person name="Kohler A."/>
            <person name="Ohm R.A."/>
            <person name="Kuo A."/>
            <person name="Krutzmann J."/>
            <person name="Morin E."/>
            <person name="Arend M."/>
            <person name="Barry K.W."/>
            <person name="Binder M."/>
            <person name="Choi C."/>
            <person name="Clum A."/>
            <person name="Copeland A."/>
            <person name="Grisel N."/>
            <person name="Haridas S."/>
            <person name="Kipfer T."/>
            <person name="LaButti K."/>
            <person name="Lindquist E."/>
            <person name="Lipzen A."/>
            <person name="Maire R."/>
            <person name="Meier B."/>
            <person name="Mihaltcheva S."/>
            <person name="Molinier V."/>
            <person name="Murat C."/>
            <person name="Poggeler S."/>
            <person name="Quandt C.A."/>
            <person name="Sperisen C."/>
            <person name="Tritt A."/>
            <person name="Tisserant E."/>
            <person name="Crous P.W."/>
            <person name="Henrissat B."/>
            <person name="Nehls U."/>
            <person name="Egli S."/>
            <person name="Spatafora J.W."/>
            <person name="Grigoriev I.V."/>
            <person name="Martin F.M."/>
        </authorList>
    </citation>
    <scope>NUCLEOTIDE SEQUENCE [LARGE SCALE GENOMIC DNA]</scope>
    <source>
        <strain evidence="1 2">1.58</strain>
    </source>
</reference>
<dbReference type="EMBL" id="KV748252">
    <property type="protein sequence ID" value="OCK87984.1"/>
    <property type="molecule type" value="Genomic_DNA"/>
</dbReference>
<evidence type="ECO:0000313" key="2">
    <source>
        <dbReference type="Proteomes" id="UP000250078"/>
    </source>
</evidence>
<organism evidence="1 2">
    <name type="scientific">Cenococcum geophilum 1.58</name>
    <dbReference type="NCBI Taxonomy" id="794803"/>
    <lineage>
        <taxon>Eukaryota</taxon>
        <taxon>Fungi</taxon>
        <taxon>Dikarya</taxon>
        <taxon>Ascomycota</taxon>
        <taxon>Pezizomycotina</taxon>
        <taxon>Dothideomycetes</taxon>
        <taxon>Pleosporomycetidae</taxon>
        <taxon>Gloniales</taxon>
        <taxon>Gloniaceae</taxon>
        <taxon>Cenococcum</taxon>
    </lineage>
</organism>
<evidence type="ECO:0000313" key="1">
    <source>
        <dbReference type="EMBL" id="OCK87984.1"/>
    </source>
</evidence>
<name>A0ACC8EP46_9PEZI</name>
<proteinExistence type="predicted"/>
<sequence length="265" mass="28101">MSQYFCFRHFFYALLFLFSQSWATCYWRSSSNVGTPTGWFPCPNTEKTPGGAELCCLNGAQCGEDSICHTQGSDGGSGWFVGGCTDGNYADPVCRTSCTGDAATWIQYNNTEGLWHCCGSKGCTGIPTSESFQAVAPSQWSALPSTSTAQSSSTTSSTTTTPSSSLSPSSTGNEGLSIGAKAGIGVTATIAGVAIILAIVFLGLWRKARSRHQGMPHEIAGQQQQASPQSRMYHGGFIKSPFSRPMHTSPPSEMASAERRLELQG</sequence>